<sequence>MLKAKNGPSWMVRYVSHSSKHRVPRLAINSELPKDLTTIPTHELFVKSGFFSHPRPGLVNWMPVGLNVLRKVEQVIRDRMVEVGGEEVNLSSLSSASLWEKTGRWNNTELFKLRDSSGDPYCLAATCEEEITNLVSQQLKSYKDLPQLYFQINKKYRDEKRPRSGLLRGREFIMKDAYSFDIDETRAMETYDKLVGAYYRIFEDLKVPFVKADADTGDIGGSLSHEWHYLHSSAGEDTLFTCDECGNSSNLEKTLSYSEKLEDHLEVEVEYFLTKDTSTLICAYYPRGRTLETNLLKLHIPDIDLNLNSSVIKQEELFKEFKDEELMMSKKVIRVMDARLNQTSNLPDFPVPFINRSFITTMFDTPIVAATEGEICGVCEDGKLSVHKSIEVGHTFFLGDKYTKPLNLTVEVPPPADATSKKMIKQNVVMGCYGIGVSRIIAAMGEILKDSQGFRWPKSIAPWTMTVVEARGFESIENADSCVYNVLDKLETELEGFNYKVDERSGVGLGKKIKESNMLGIPLSLIVGKKFPLVEIEVRGKRFTKEPVWRKLYQEKKEEFQWEVNEEKHIVHIDAVGEVVKTLLEDM</sequence>
<reference evidence="11 12" key="1">
    <citation type="submission" date="2024-01" db="EMBL/GenBank/DDBJ databases">
        <authorList>
            <consortium name="Genoscope - CEA"/>
            <person name="William W."/>
        </authorList>
    </citation>
    <scope>NUCLEOTIDE SEQUENCE [LARGE SCALE GENOMIC DNA]</scope>
    <source>
        <strain evidence="11 12">29B2s-10</strain>
    </source>
</reference>
<evidence type="ECO:0000256" key="5">
    <source>
        <dbReference type="ARBA" id="ARBA00022840"/>
    </source>
</evidence>
<keyword evidence="4" id="KW-0547">Nucleotide-binding</keyword>
<evidence type="ECO:0000256" key="9">
    <source>
        <dbReference type="ARBA" id="ARBA00047671"/>
    </source>
</evidence>
<dbReference type="PANTHER" id="PTHR42753">
    <property type="entry name" value="MITOCHONDRIAL RIBOSOME PROTEIN L39/PROLYL-TRNA LIGASE FAMILY MEMBER"/>
    <property type="match status" value="1"/>
</dbReference>
<dbReference type="InterPro" id="IPR036621">
    <property type="entry name" value="Anticodon-bd_dom_sf"/>
</dbReference>
<gene>
    <name evidence="11" type="ORF">CAAN4_D00782</name>
</gene>
<evidence type="ECO:0000259" key="10">
    <source>
        <dbReference type="PROSITE" id="PS50862"/>
    </source>
</evidence>
<evidence type="ECO:0000256" key="4">
    <source>
        <dbReference type="ARBA" id="ARBA00022741"/>
    </source>
</evidence>
<dbReference type="InterPro" id="IPR002314">
    <property type="entry name" value="aa-tRNA-synt_IIb"/>
</dbReference>
<feature type="domain" description="Aminoacyl-transfer RNA synthetases class-II family profile" evidence="10">
    <location>
        <begin position="65"/>
        <end position="444"/>
    </location>
</feature>
<dbReference type="Proteomes" id="UP001497600">
    <property type="component" value="Chromosome D"/>
</dbReference>
<dbReference type="Pfam" id="PF03129">
    <property type="entry name" value="HGTP_anticodon"/>
    <property type="match status" value="1"/>
</dbReference>
<accession>A0ABP0EA55</accession>
<dbReference type="InterPro" id="IPR004154">
    <property type="entry name" value="Anticodon-bd"/>
</dbReference>
<dbReference type="Gene3D" id="3.30.930.10">
    <property type="entry name" value="Bira Bifunctional Protein, Domain 2"/>
    <property type="match status" value="2"/>
</dbReference>
<dbReference type="InterPro" id="IPR045864">
    <property type="entry name" value="aa-tRNA-synth_II/BPL/LPL"/>
</dbReference>
<evidence type="ECO:0000313" key="11">
    <source>
        <dbReference type="EMBL" id="CAK7902612.1"/>
    </source>
</evidence>
<evidence type="ECO:0000313" key="12">
    <source>
        <dbReference type="Proteomes" id="UP001497600"/>
    </source>
</evidence>
<evidence type="ECO:0000256" key="3">
    <source>
        <dbReference type="ARBA" id="ARBA00022598"/>
    </source>
</evidence>
<evidence type="ECO:0000256" key="1">
    <source>
        <dbReference type="ARBA" id="ARBA00008226"/>
    </source>
</evidence>
<dbReference type="SUPFAM" id="SSF55681">
    <property type="entry name" value="Class II aaRS and biotin synthetases"/>
    <property type="match status" value="1"/>
</dbReference>
<dbReference type="PRINTS" id="PR01046">
    <property type="entry name" value="TRNASYNTHPRO"/>
</dbReference>
<keyword evidence="12" id="KW-1185">Reference proteome</keyword>
<dbReference type="EMBL" id="OZ004256">
    <property type="protein sequence ID" value="CAK7902612.1"/>
    <property type="molecule type" value="Genomic_DNA"/>
</dbReference>
<keyword evidence="5" id="KW-0067">ATP-binding</keyword>
<keyword evidence="7" id="KW-0030">Aminoacyl-tRNA synthetase</keyword>
<dbReference type="InterPro" id="IPR050062">
    <property type="entry name" value="Pro-tRNA_synthetase"/>
</dbReference>
<evidence type="ECO:0000256" key="8">
    <source>
        <dbReference type="ARBA" id="ARBA00029731"/>
    </source>
</evidence>
<dbReference type="InterPro" id="IPR006195">
    <property type="entry name" value="aa-tRNA-synth_II"/>
</dbReference>
<evidence type="ECO:0000256" key="6">
    <source>
        <dbReference type="ARBA" id="ARBA00022917"/>
    </source>
</evidence>
<keyword evidence="3" id="KW-0436">Ligase</keyword>
<dbReference type="PANTHER" id="PTHR42753:SF2">
    <property type="entry name" value="PROLINE--TRNA LIGASE"/>
    <property type="match status" value="1"/>
</dbReference>
<name>A0ABP0EA55_9ASCO</name>
<dbReference type="InterPro" id="IPR002316">
    <property type="entry name" value="Pro-tRNA-ligase_IIa"/>
</dbReference>
<dbReference type="Pfam" id="PF00587">
    <property type="entry name" value="tRNA-synt_2b"/>
    <property type="match status" value="1"/>
</dbReference>
<organism evidence="11 12">
    <name type="scientific">[Candida] anglica</name>
    <dbReference type="NCBI Taxonomy" id="148631"/>
    <lineage>
        <taxon>Eukaryota</taxon>
        <taxon>Fungi</taxon>
        <taxon>Dikarya</taxon>
        <taxon>Ascomycota</taxon>
        <taxon>Saccharomycotina</taxon>
        <taxon>Pichiomycetes</taxon>
        <taxon>Debaryomycetaceae</taxon>
        <taxon>Kurtzmaniella</taxon>
    </lineage>
</organism>
<dbReference type="SUPFAM" id="SSF52954">
    <property type="entry name" value="Class II aaRS ABD-related"/>
    <property type="match status" value="1"/>
</dbReference>
<dbReference type="PROSITE" id="PS50862">
    <property type="entry name" value="AA_TRNA_LIGASE_II"/>
    <property type="match status" value="1"/>
</dbReference>
<dbReference type="EC" id="6.1.1.15" evidence="2"/>
<comment type="similarity">
    <text evidence="1">Belongs to the class-II aminoacyl-tRNA synthetase family.</text>
</comment>
<dbReference type="Gene3D" id="3.40.50.800">
    <property type="entry name" value="Anticodon-binding domain"/>
    <property type="match status" value="1"/>
</dbReference>
<evidence type="ECO:0000256" key="2">
    <source>
        <dbReference type="ARBA" id="ARBA00012831"/>
    </source>
</evidence>
<keyword evidence="6" id="KW-0648">Protein biosynthesis</keyword>
<protein>
    <recommendedName>
        <fullName evidence="2">proline--tRNA ligase</fullName>
        <ecNumber evidence="2">6.1.1.15</ecNumber>
    </recommendedName>
    <alternativeName>
        <fullName evidence="8">Prolyl-tRNA synthetase</fullName>
    </alternativeName>
</protein>
<comment type="catalytic activity">
    <reaction evidence="9">
        <text>tRNA(Pro) + L-proline + ATP = L-prolyl-tRNA(Pro) + AMP + diphosphate</text>
        <dbReference type="Rhea" id="RHEA:14305"/>
        <dbReference type="Rhea" id="RHEA-COMP:9700"/>
        <dbReference type="Rhea" id="RHEA-COMP:9702"/>
        <dbReference type="ChEBI" id="CHEBI:30616"/>
        <dbReference type="ChEBI" id="CHEBI:33019"/>
        <dbReference type="ChEBI" id="CHEBI:60039"/>
        <dbReference type="ChEBI" id="CHEBI:78442"/>
        <dbReference type="ChEBI" id="CHEBI:78532"/>
        <dbReference type="ChEBI" id="CHEBI:456215"/>
        <dbReference type="EC" id="6.1.1.15"/>
    </reaction>
</comment>
<evidence type="ECO:0000256" key="7">
    <source>
        <dbReference type="ARBA" id="ARBA00023146"/>
    </source>
</evidence>
<proteinExistence type="inferred from homology"/>